<dbReference type="SUPFAM" id="SSF48498">
    <property type="entry name" value="Tetracyclin repressor-like, C-terminal domain"/>
    <property type="match status" value="1"/>
</dbReference>
<dbReference type="EMBL" id="JADBEM010000001">
    <property type="protein sequence ID" value="MBE1605215.1"/>
    <property type="molecule type" value="Genomic_DNA"/>
</dbReference>
<organism evidence="6 7">
    <name type="scientific">Actinopolymorpha pittospori</name>
    <dbReference type="NCBI Taxonomy" id="648752"/>
    <lineage>
        <taxon>Bacteria</taxon>
        <taxon>Bacillati</taxon>
        <taxon>Actinomycetota</taxon>
        <taxon>Actinomycetes</taxon>
        <taxon>Propionibacteriales</taxon>
        <taxon>Actinopolymorphaceae</taxon>
        <taxon>Actinopolymorpha</taxon>
    </lineage>
</organism>
<dbReference type="InterPro" id="IPR009057">
    <property type="entry name" value="Homeodomain-like_sf"/>
</dbReference>
<dbReference type="PANTHER" id="PTHR30055:SF234">
    <property type="entry name" value="HTH-TYPE TRANSCRIPTIONAL REGULATOR BETI"/>
    <property type="match status" value="1"/>
</dbReference>
<evidence type="ECO:0000313" key="7">
    <source>
        <dbReference type="Proteomes" id="UP000638648"/>
    </source>
</evidence>
<evidence type="ECO:0000256" key="3">
    <source>
        <dbReference type="ARBA" id="ARBA00023163"/>
    </source>
</evidence>
<dbReference type="AlphaFoldDB" id="A0A927MXX0"/>
<protein>
    <submittedName>
        <fullName evidence="6">AcrR family transcriptional regulator</fullName>
    </submittedName>
</protein>
<evidence type="ECO:0000259" key="5">
    <source>
        <dbReference type="PROSITE" id="PS50977"/>
    </source>
</evidence>
<feature type="DNA-binding region" description="H-T-H motif" evidence="4">
    <location>
        <begin position="24"/>
        <end position="43"/>
    </location>
</feature>
<feature type="domain" description="HTH tetR-type" evidence="5">
    <location>
        <begin position="1"/>
        <end position="61"/>
    </location>
</feature>
<dbReference type="SUPFAM" id="SSF46689">
    <property type="entry name" value="Homeodomain-like"/>
    <property type="match status" value="1"/>
</dbReference>
<keyword evidence="1" id="KW-0805">Transcription regulation</keyword>
<dbReference type="PANTHER" id="PTHR30055">
    <property type="entry name" value="HTH-TYPE TRANSCRIPTIONAL REGULATOR RUTR"/>
    <property type="match status" value="1"/>
</dbReference>
<proteinExistence type="predicted"/>
<name>A0A927MXX0_9ACTN</name>
<dbReference type="PROSITE" id="PS50977">
    <property type="entry name" value="HTH_TETR_2"/>
    <property type="match status" value="1"/>
</dbReference>
<dbReference type="RefSeq" id="WP_192749591.1">
    <property type="nucleotide sequence ID" value="NZ_BAABJL010000133.1"/>
</dbReference>
<keyword evidence="3" id="KW-0804">Transcription</keyword>
<dbReference type="Proteomes" id="UP000638648">
    <property type="component" value="Unassembled WGS sequence"/>
</dbReference>
<dbReference type="InterPro" id="IPR001647">
    <property type="entry name" value="HTH_TetR"/>
</dbReference>
<evidence type="ECO:0000313" key="6">
    <source>
        <dbReference type="EMBL" id="MBE1605215.1"/>
    </source>
</evidence>
<dbReference type="Gene3D" id="1.10.357.10">
    <property type="entry name" value="Tetracycline Repressor, domain 2"/>
    <property type="match status" value="1"/>
</dbReference>
<evidence type="ECO:0000256" key="4">
    <source>
        <dbReference type="PROSITE-ProRule" id="PRU00335"/>
    </source>
</evidence>
<keyword evidence="2 4" id="KW-0238">DNA-binding</keyword>
<dbReference type="GO" id="GO:0003700">
    <property type="term" value="F:DNA-binding transcription factor activity"/>
    <property type="evidence" value="ECO:0007669"/>
    <property type="project" value="TreeGrafter"/>
</dbReference>
<dbReference type="GO" id="GO:0000976">
    <property type="term" value="F:transcription cis-regulatory region binding"/>
    <property type="evidence" value="ECO:0007669"/>
    <property type="project" value="TreeGrafter"/>
</dbReference>
<evidence type="ECO:0000256" key="1">
    <source>
        <dbReference type="ARBA" id="ARBA00023015"/>
    </source>
</evidence>
<accession>A0A927MXX0</accession>
<dbReference type="InterPro" id="IPR036271">
    <property type="entry name" value="Tet_transcr_reg_TetR-rel_C_sf"/>
</dbReference>
<gene>
    <name evidence="6" type="ORF">HEB94_002063</name>
</gene>
<sequence>MDRTERILAAAAELFVRFGVSKTTVDEIARAAGISKGAIYLEFRGKDALVDALIQHELRAYLLASSNRIEADEEGGRLSRIYRHCTAELLRRPFLRALYTRDFDVLGGQLRRYGPQRATPRLALSESFVERLRAAGLIRPDVDVQTVSHLMAVISAGMVTIGSLAGETSPVLLGQTLDLVGDMMAATVETPPGQGDVDAGKRAFADLADQLVAGITGGTGGHSDQGQ</sequence>
<dbReference type="Pfam" id="PF00440">
    <property type="entry name" value="TetR_N"/>
    <property type="match status" value="1"/>
</dbReference>
<dbReference type="InterPro" id="IPR050109">
    <property type="entry name" value="HTH-type_TetR-like_transc_reg"/>
</dbReference>
<reference evidence="6" key="1">
    <citation type="submission" date="2020-10" db="EMBL/GenBank/DDBJ databases">
        <title>Sequencing the genomes of 1000 actinobacteria strains.</title>
        <authorList>
            <person name="Klenk H.-P."/>
        </authorList>
    </citation>
    <scope>NUCLEOTIDE SEQUENCE</scope>
    <source>
        <strain evidence="6">DSM 45354</strain>
    </source>
</reference>
<evidence type="ECO:0000256" key="2">
    <source>
        <dbReference type="ARBA" id="ARBA00023125"/>
    </source>
</evidence>
<keyword evidence="7" id="KW-1185">Reference proteome</keyword>
<dbReference type="PRINTS" id="PR00455">
    <property type="entry name" value="HTHTETR"/>
</dbReference>
<comment type="caution">
    <text evidence="6">The sequence shown here is derived from an EMBL/GenBank/DDBJ whole genome shotgun (WGS) entry which is preliminary data.</text>
</comment>